<accession>A0AA97I060</accession>
<reference evidence="2 3" key="1">
    <citation type="submission" date="2023-10" db="EMBL/GenBank/DDBJ databases">
        <title>Complete genome sequence of a Sphingomonadaceae bacterium.</title>
        <authorList>
            <person name="Yan C."/>
        </authorList>
    </citation>
    <scope>NUCLEOTIDE SEQUENCE [LARGE SCALE GENOMIC DNA]</scope>
    <source>
        <strain evidence="2 3">SCSIO 66989</strain>
    </source>
</reference>
<name>A0AA97I060_9SPHN</name>
<keyword evidence="1" id="KW-0472">Membrane</keyword>
<dbReference type="RefSeq" id="WP_317080318.1">
    <property type="nucleotide sequence ID" value="NZ_CP136594.1"/>
</dbReference>
<dbReference type="KEGG" id="acoa:RB602_09485"/>
<keyword evidence="1" id="KW-0812">Transmembrane</keyword>
<keyword evidence="1" id="KW-1133">Transmembrane helix</keyword>
<keyword evidence="3" id="KW-1185">Reference proteome</keyword>
<evidence type="ECO:0000256" key="1">
    <source>
        <dbReference type="SAM" id="Phobius"/>
    </source>
</evidence>
<protein>
    <submittedName>
        <fullName evidence="2">Uncharacterized protein</fullName>
    </submittedName>
</protein>
<sequence length="120" mass="12729">MSDSTKTNATTGFEDASEKLRETVVEYPLISLAGALAIGVAIGASLPKNRREQSLIGDAGRKVKESAEEAIHAAQEAGRAGLENAGLSVDEAKLHFRDLVRRAGEATQSARDAARERMGH</sequence>
<proteinExistence type="predicted"/>
<evidence type="ECO:0000313" key="2">
    <source>
        <dbReference type="EMBL" id="WOE74088.1"/>
    </source>
</evidence>
<dbReference type="AlphaFoldDB" id="A0AA97I060"/>
<dbReference type="EMBL" id="CP136594">
    <property type="protein sequence ID" value="WOE74088.1"/>
    <property type="molecule type" value="Genomic_DNA"/>
</dbReference>
<feature type="transmembrane region" description="Helical" evidence="1">
    <location>
        <begin position="27"/>
        <end position="46"/>
    </location>
</feature>
<evidence type="ECO:0000313" key="3">
    <source>
        <dbReference type="Proteomes" id="UP001302429"/>
    </source>
</evidence>
<organism evidence="2 3">
    <name type="scientific">Alterisphingorhabdus coralli</name>
    <dbReference type="NCBI Taxonomy" id="3071408"/>
    <lineage>
        <taxon>Bacteria</taxon>
        <taxon>Pseudomonadati</taxon>
        <taxon>Pseudomonadota</taxon>
        <taxon>Alphaproteobacteria</taxon>
        <taxon>Sphingomonadales</taxon>
        <taxon>Sphingomonadaceae</taxon>
        <taxon>Alterisphingorhabdus (ex Yan et al. 2024)</taxon>
    </lineage>
</organism>
<gene>
    <name evidence="2" type="ORF">RB602_09485</name>
</gene>
<dbReference type="Proteomes" id="UP001302429">
    <property type="component" value="Chromosome"/>
</dbReference>